<evidence type="ECO:0000259" key="8">
    <source>
        <dbReference type="Pfam" id="PF00361"/>
    </source>
</evidence>
<feature type="transmembrane region" description="Helical" evidence="6">
    <location>
        <begin position="33"/>
        <end position="51"/>
    </location>
</feature>
<evidence type="ECO:0000256" key="4">
    <source>
        <dbReference type="ARBA" id="ARBA00022989"/>
    </source>
</evidence>
<keyword evidence="6" id="KW-0874">Quinone</keyword>
<dbReference type="HAMAP" id="MF_00445">
    <property type="entry name" value="NDH1_NuoN_1"/>
    <property type="match status" value="1"/>
</dbReference>
<comment type="subunit">
    <text evidence="6">NDH-1 is composed of 14 different subunits. Subunits NuoA, H, J, K, L, M, N constitute the membrane sector of the complex.</text>
</comment>
<dbReference type="PRINTS" id="PR01434">
    <property type="entry name" value="NADHDHGNASE5"/>
</dbReference>
<feature type="transmembrane region" description="Helical" evidence="6">
    <location>
        <begin position="231"/>
        <end position="250"/>
    </location>
</feature>
<dbReference type="Pfam" id="PF00361">
    <property type="entry name" value="Proton_antipo_M"/>
    <property type="match status" value="1"/>
</dbReference>
<keyword evidence="4 6" id="KW-1133">Transmembrane helix</keyword>
<comment type="similarity">
    <text evidence="6">Belongs to the complex I subunit 2 family.</text>
</comment>
<evidence type="ECO:0000313" key="9">
    <source>
        <dbReference type="EMBL" id="SEM80303.1"/>
    </source>
</evidence>
<keyword evidence="10" id="KW-1185">Reference proteome</keyword>
<evidence type="ECO:0000313" key="10">
    <source>
        <dbReference type="Proteomes" id="UP000199372"/>
    </source>
</evidence>
<evidence type="ECO:0000256" key="7">
    <source>
        <dbReference type="RuleBase" id="RU000320"/>
    </source>
</evidence>
<dbReference type="GO" id="GO:0012505">
    <property type="term" value="C:endomembrane system"/>
    <property type="evidence" value="ECO:0007669"/>
    <property type="project" value="UniProtKB-SubCell"/>
</dbReference>
<keyword evidence="6" id="KW-0813">Transport</keyword>
<organism evidence="9 10">
    <name type="scientific">Palleronia pelagia</name>
    <dbReference type="NCBI Taxonomy" id="387096"/>
    <lineage>
        <taxon>Bacteria</taxon>
        <taxon>Pseudomonadati</taxon>
        <taxon>Pseudomonadota</taxon>
        <taxon>Alphaproteobacteria</taxon>
        <taxon>Rhodobacterales</taxon>
        <taxon>Roseobacteraceae</taxon>
        <taxon>Palleronia</taxon>
    </lineage>
</organism>
<dbReference type="PANTHER" id="PTHR22773">
    <property type="entry name" value="NADH DEHYDROGENASE"/>
    <property type="match status" value="1"/>
</dbReference>
<feature type="transmembrane region" description="Helical" evidence="6">
    <location>
        <begin position="101"/>
        <end position="118"/>
    </location>
</feature>
<sequence length="463" mass="47874">MPIGDLAPELAVLLTAVAVLLLAMVLPQRRHGWCAGLAVLGLGLSMALALGQAGAERLTFSGTYALDPATTWARLAIPGLAILCAGLAPRWLATDRRHGEFYAMLLFSTLGALAMAGAADLMQLVMGVLLSSVTGYVLAAYHRDWEISLEAGMKYFLVGALANAFLVIGVVFVMGIAGSTDYATLSGGIPEDPLALIGLTLVLTGLFFKLGAVPVHTWVPDVAEGAPVPAAAFLTVVPKLAGAVALYRLVHLAPGLAALPLLIALVAAATMTVGNLTAIWQDDLRRLIGWSSVSQTGYALMAVAVVGVAPMALPALLGFMTVYGLANVVAFAVVAELRGRTRIADYRGLLRARPGAVVALTLAFLSLVGIPPLAGFLGKFALFSATLGTGFGWLAVVAVANTVVSLFYYLRVIAPAVFAAPEGPVETLGGSARAVLWISVAILVGATVLWAPFWASLGQGLLP</sequence>
<comment type="function">
    <text evidence="1 6">NDH-1 shuttles electrons from NADH, via FMN and iron-sulfur (Fe-S) centers, to quinones in the respiratory chain. The immediate electron acceptor for the enzyme in this species is believed to be ubiquinone. Couples the redox reaction to proton translocation (for every two electrons transferred, four hydrogen ions are translocated across the cytoplasmic membrane), and thus conserves the redox energy in a proton gradient.</text>
</comment>
<dbReference type="AlphaFoldDB" id="A0A1H8BBU2"/>
<evidence type="ECO:0000256" key="3">
    <source>
        <dbReference type="ARBA" id="ARBA00022692"/>
    </source>
</evidence>
<feature type="domain" description="NADH:quinone oxidoreductase/Mrp antiporter transmembrane" evidence="8">
    <location>
        <begin position="118"/>
        <end position="404"/>
    </location>
</feature>
<comment type="catalytic activity">
    <reaction evidence="6">
        <text>a quinone + NADH + 5 H(+)(in) = a quinol + NAD(+) + 4 H(+)(out)</text>
        <dbReference type="Rhea" id="RHEA:57888"/>
        <dbReference type="ChEBI" id="CHEBI:15378"/>
        <dbReference type="ChEBI" id="CHEBI:24646"/>
        <dbReference type="ChEBI" id="CHEBI:57540"/>
        <dbReference type="ChEBI" id="CHEBI:57945"/>
        <dbReference type="ChEBI" id="CHEBI:132124"/>
    </reaction>
</comment>
<reference evidence="10" key="1">
    <citation type="submission" date="2016-10" db="EMBL/GenBank/DDBJ databases">
        <authorList>
            <person name="Varghese N."/>
            <person name="Submissions S."/>
        </authorList>
    </citation>
    <scope>NUCLEOTIDE SEQUENCE [LARGE SCALE GENOMIC DNA]</scope>
    <source>
        <strain evidence="10">DSM 26893</strain>
    </source>
</reference>
<keyword evidence="6" id="KW-0520">NAD</keyword>
<feature type="transmembrane region" description="Helical" evidence="6">
    <location>
        <begin position="155"/>
        <end position="176"/>
    </location>
</feature>
<protein>
    <recommendedName>
        <fullName evidence="6">NADH-quinone oxidoreductase subunit N</fullName>
        <ecNumber evidence="6">7.1.1.-</ecNumber>
    </recommendedName>
    <alternativeName>
        <fullName evidence="6">NADH dehydrogenase I subunit N</fullName>
    </alternativeName>
    <alternativeName>
        <fullName evidence="6">NDH-1 subunit N</fullName>
    </alternativeName>
</protein>
<feature type="transmembrane region" description="Helical" evidence="6">
    <location>
        <begin position="71"/>
        <end position="89"/>
    </location>
</feature>
<feature type="transmembrane region" description="Helical" evidence="6">
    <location>
        <begin position="6"/>
        <end position="26"/>
    </location>
</feature>
<dbReference type="GO" id="GO:0008137">
    <property type="term" value="F:NADH dehydrogenase (ubiquinone) activity"/>
    <property type="evidence" value="ECO:0007669"/>
    <property type="project" value="InterPro"/>
</dbReference>
<dbReference type="Proteomes" id="UP000199372">
    <property type="component" value="Unassembled WGS sequence"/>
</dbReference>
<feature type="transmembrane region" description="Helical" evidence="6">
    <location>
        <begin position="390"/>
        <end position="413"/>
    </location>
</feature>
<dbReference type="InterPro" id="IPR010096">
    <property type="entry name" value="NADH-Q_OxRdtase_suN/2"/>
</dbReference>
<feature type="transmembrane region" description="Helical" evidence="6">
    <location>
        <begin position="356"/>
        <end position="378"/>
    </location>
</feature>
<dbReference type="EC" id="7.1.1.-" evidence="6"/>
<evidence type="ECO:0000256" key="1">
    <source>
        <dbReference type="ARBA" id="ARBA00002378"/>
    </source>
</evidence>
<evidence type="ECO:0000256" key="2">
    <source>
        <dbReference type="ARBA" id="ARBA00004127"/>
    </source>
</evidence>
<comment type="subcellular location">
    <subcellularLocation>
        <location evidence="6">Cell membrane</location>
        <topology evidence="6">Multi-pass membrane protein</topology>
    </subcellularLocation>
    <subcellularLocation>
        <location evidence="2">Endomembrane system</location>
        <topology evidence="2">Multi-pass membrane protein</topology>
    </subcellularLocation>
    <subcellularLocation>
        <location evidence="7">Membrane</location>
        <topology evidence="7">Multi-pass membrane protein</topology>
    </subcellularLocation>
</comment>
<feature type="transmembrane region" description="Helical" evidence="6">
    <location>
        <begin position="256"/>
        <end position="280"/>
    </location>
</feature>
<dbReference type="GO" id="GO:0050136">
    <property type="term" value="F:NADH dehydrogenase (quinone) (non-electrogenic) activity"/>
    <property type="evidence" value="ECO:0007669"/>
    <property type="project" value="UniProtKB-UniRule"/>
</dbReference>
<feature type="transmembrane region" description="Helical" evidence="6">
    <location>
        <begin position="124"/>
        <end position="143"/>
    </location>
</feature>
<feature type="transmembrane region" description="Helical" evidence="6">
    <location>
        <begin position="434"/>
        <end position="455"/>
    </location>
</feature>
<keyword evidence="5 6" id="KW-0472">Membrane</keyword>
<dbReference type="GO" id="GO:0042773">
    <property type="term" value="P:ATP synthesis coupled electron transport"/>
    <property type="evidence" value="ECO:0007669"/>
    <property type="project" value="InterPro"/>
</dbReference>
<name>A0A1H8BBU2_9RHOB</name>
<keyword evidence="6" id="KW-1003">Cell membrane</keyword>
<keyword evidence="6" id="KW-0830">Ubiquinone</keyword>
<feature type="transmembrane region" description="Helical" evidence="6">
    <location>
        <begin position="315"/>
        <end position="335"/>
    </location>
</feature>
<dbReference type="GO" id="GO:0048038">
    <property type="term" value="F:quinone binding"/>
    <property type="evidence" value="ECO:0007669"/>
    <property type="project" value="UniProtKB-KW"/>
</dbReference>
<proteinExistence type="inferred from homology"/>
<evidence type="ECO:0000256" key="6">
    <source>
        <dbReference type="HAMAP-Rule" id="MF_00445"/>
    </source>
</evidence>
<dbReference type="InterPro" id="IPR001750">
    <property type="entry name" value="ND/Mrp_TM"/>
</dbReference>
<feature type="transmembrane region" description="Helical" evidence="6">
    <location>
        <begin position="196"/>
        <end position="219"/>
    </location>
</feature>
<keyword evidence="3 6" id="KW-0812">Transmembrane</keyword>
<dbReference type="GO" id="GO:0005886">
    <property type="term" value="C:plasma membrane"/>
    <property type="evidence" value="ECO:0007669"/>
    <property type="project" value="UniProtKB-SubCell"/>
</dbReference>
<dbReference type="RefSeq" id="WP_091843972.1">
    <property type="nucleotide sequence ID" value="NZ_FOCM01000001.1"/>
</dbReference>
<evidence type="ECO:0000256" key="5">
    <source>
        <dbReference type="ARBA" id="ARBA00023136"/>
    </source>
</evidence>
<gene>
    <name evidence="6" type="primary">nuoN</name>
    <name evidence="9" type="ORF">SAMN04488011_101532</name>
</gene>
<dbReference type="OrthoDB" id="9768329at2"/>
<dbReference type="EMBL" id="FOCM01000001">
    <property type="protein sequence ID" value="SEM80303.1"/>
    <property type="molecule type" value="Genomic_DNA"/>
</dbReference>
<feature type="transmembrane region" description="Helical" evidence="6">
    <location>
        <begin position="287"/>
        <end position="309"/>
    </location>
</feature>
<keyword evidence="6" id="KW-1278">Translocase</keyword>
<accession>A0A1H8BBU2</accession>